<feature type="chain" id="PRO_5045064364" description="Peptidase inhibitor family I36" evidence="1">
    <location>
        <begin position="29"/>
        <end position="153"/>
    </location>
</feature>
<dbReference type="EMBL" id="JBHTMP010000036">
    <property type="protein sequence ID" value="MFD1323747.1"/>
    <property type="molecule type" value="Genomic_DNA"/>
</dbReference>
<evidence type="ECO:0000313" key="2">
    <source>
        <dbReference type="EMBL" id="MFD1323747.1"/>
    </source>
</evidence>
<keyword evidence="1" id="KW-0732">Signal</keyword>
<sequence>MKKLVRRLGIVSASALMLALPVSAPAQAATPYTPEAACSTEFGGTWSRTSDGHRTLTAEYSGAKWGDVYLMYNRATGDNCVTTVKTKFLGTGNSMDARVYVQGASDWKRDQGYYNYYAAVRVSASGKCVKYDGAITTSSDYAMNGRYTWGNCG</sequence>
<dbReference type="Proteomes" id="UP001597260">
    <property type="component" value="Unassembled WGS sequence"/>
</dbReference>
<dbReference type="RefSeq" id="WP_377573213.1">
    <property type="nucleotide sequence ID" value="NZ_JBHTMP010000036.1"/>
</dbReference>
<accession>A0ABW3YJU7</accession>
<gene>
    <name evidence="2" type="ORF">ACFQ4H_21910</name>
</gene>
<comment type="caution">
    <text evidence="2">The sequence shown here is derived from an EMBL/GenBank/DDBJ whole genome shotgun (WGS) entry which is preliminary data.</text>
</comment>
<proteinExistence type="predicted"/>
<keyword evidence="3" id="KW-1185">Reference proteome</keyword>
<name>A0ABW3YJU7_9ACTN</name>
<organism evidence="2 3">
    <name type="scientific">Micromonospora sonneratiae</name>
    <dbReference type="NCBI Taxonomy" id="1184706"/>
    <lineage>
        <taxon>Bacteria</taxon>
        <taxon>Bacillati</taxon>
        <taxon>Actinomycetota</taxon>
        <taxon>Actinomycetes</taxon>
        <taxon>Micromonosporales</taxon>
        <taxon>Micromonosporaceae</taxon>
        <taxon>Micromonospora</taxon>
    </lineage>
</organism>
<evidence type="ECO:0000313" key="3">
    <source>
        <dbReference type="Proteomes" id="UP001597260"/>
    </source>
</evidence>
<feature type="signal peptide" evidence="1">
    <location>
        <begin position="1"/>
        <end position="28"/>
    </location>
</feature>
<evidence type="ECO:0008006" key="4">
    <source>
        <dbReference type="Google" id="ProtNLM"/>
    </source>
</evidence>
<protein>
    <recommendedName>
        <fullName evidence="4">Peptidase inhibitor family I36</fullName>
    </recommendedName>
</protein>
<evidence type="ECO:0000256" key="1">
    <source>
        <dbReference type="SAM" id="SignalP"/>
    </source>
</evidence>
<reference evidence="3" key="1">
    <citation type="journal article" date="2019" name="Int. J. Syst. Evol. Microbiol.">
        <title>The Global Catalogue of Microorganisms (GCM) 10K type strain sequencing project: providing services to taxonomists for standard genome sequencing and annotation.</title>
        <authorList>
            <consortium name="The Broad Institute Genomics Platform"/>
            <consortium name="The Broad Institute Genome Sequencing Center for Infectious Disease"/>
            <person name="Wu L."/>
            <person name="Ma J."/>
        </authorList>
    </citation>
    <scope>NUCLEOTIDE SEQUENCE [LARGE SCALE GENOMIC DNA]</scope>
    <source>
        <strain evidence="3">JCM 31037</strain>
    </source>
</reference>